<evidence type="ECO:0000313" key="2">
    <source>
        <dbReference type="Proteomes" id="UP000827976"/>
    </source>
</evidence>
<sequence length="235" mass="26308">MATNAATFLCSPPLPITSRTLFASQTKKPNSISFKTSYKTNKCPIRVTAMAENKEESHSLNVEENQGTTKQKGTALERRPSPSTIDISPFGLVDPMSPMKTMRRMLDTMDRLFEDVITFPGSIGMSGAGEVRTPWDVTEDEKEVKMRFDMPGLSKEEVKVSVEGKVLVITGKHKEGEGEAESWWRSRSSYDMRLLLPDECEKENVKAEFRDGVLLVTVPKINKGDNKKVIHVPIQ</sequence>
<dbReference type="EMBL" id="CM037014">
    <property type="protein sequence ID" value="KAH7686764.1"/>
    <property type="molecule type" value="Genomic_DNA"/>
</dbReference>
<keyword evidence="2" id="KW-1185">Reference proteome</keyword>
<gene>
    <name evidence="1" type="ORF">IHE45_04G125900</name>
</gene>
<comment type="caution">
    <text evidence="1">The sequence shown here is derived from an EMBL/GenBank/DDBJ whole genome shotgun (WGS) entry which is preliminary data.</text>
</comment>
<evidence type="ECO:0000313" key="1">
    <source>
        <dbReference type="EMBL" id="KAH7686764.1"/>
    </source>
</evidence>
<name>A0ACB7WG01_DIOAL</name>
<proteinExistence type="predicted"/>
<protein>
    <submittedName>
        <fullName evidence="1">HSP20 family protein</fullName>
    </submittedName>
</protein>
<accession>A0ACB7WG01</accession>
<reference evidence="2" key="1">
    <citation type="journal article" date="2022" name="Nat. Commun.">
        <title>Chromosome evolution and the genetic basis of agronomically important traits in greater yam.</title>
        <authorList>
            <person name="Bredeson J.V."/>
            <person name="Lyons J.B."/>
            <person name="Oniyinde I.O."/>
            <person name="Okereke N.R."/>
            <person name="Kolade O."/>
            <person name="Nnabue I."/>
            <person name="Nwadili C.O."/>
            <person name="Hribova E."/>
            <person name="Parker M."/>
            <person name="Nwogha J."/>
            <person name="Shu S."/>
            <person name="Carlson J."/>
            <person name="Kariba R."/>
            <person name="Muthemba S."/>
            <person name="Knop K."/>
            <person name="Barton G.J."/>
            <person name="Sherwood A.V."/>
            <person name="Lopez-Montes A."/>
            <person name="Asiedu R."/>
            <person name="Jamnadass R."/>
            <person name="Muchugi A."/>
            <person name="Goodstein D."/>
            <person name="Egesi C.N."/>
            <person name="Featherston J."/>
            <person name="Asfaw A."/>
            <person name="Simpson G.G."/>
            <person name="Dolezel J."/>
            <person name="Hendre P.S."/>
            <person name="Van Deynze A."/>
            <person name="Kumar P.L."/>
            <person name="Obidiegwu J.E."/>
            <person name="Bhattacharjee R."/>
            <person name="Rokhsar D.S."/>
        </authorList>
    </citation>
    <scope>NUCLEOTIDE SEQUENCE [LARGE SCALE GENOMIC DNA]</scope>
    <source>
        <strain evidence="2">cv. TDa95/00328</strain>
    </source>
</reference>
<organism evidence="1 2">
    <name type="scientific">Dioscorea alata</name>
    <name type="common">Purple yam</name>
    <dbReference type="NCBI Taxonomy" id="55571"/>
    <lineage>
        <taxon>Eukaryota</taxon>
        <taxon>Viridiplantae</taxon>
        <taxon>Streptophyta</taxon>
        <taxon>Embryophyta</taxon>
        <taxon>Tracheophyta</taxon>
        <taxon>Spermatophyta</taxon>
        <taxon>Magnoliopsida</taxon>
        <taxon>Liliopsida</taxon>
        <taxon>Dioscoreales</taxon>
        <taxon>Dioscoreaceae</taxon>
        <taxon>Dioscorea</taxon>
    </lineage>
</organism>
<dbReference type="Proteomes" id="UP000827976">
    <property type="component" value="Chromosome 4"/>
</dbReference>